<feature type="transmembrane region" description="Helical" evidence="2">
    <location>
        <begin position="43"/>
        <end position="67"/>
    </location>
</feature>
<dbReference type="RefSeq" id="WP_319008883.1">
    <property type="nucleotide sequence ID" value="NZ_JAWJZF010000297.1"/>
</dbReference>
<accession>A0ABU4K3Q1</accession>
<gene>
    <name evidence="3" type="ORF">R2363_09390</name>
</gene>
<evidence type="ECO:0000256" key="2">
    <source>
        <dbReference type="SAM" id="Phobius"/>
    </source>
</evidence>
<keyword evidence="4" id="KW-1185">Reference proteome</keyword>
<reference evidence="3 4" key="1">
    <citation type="submission" date="2023-10" db="EMBL/GenBank/DDBJ databases">
        <authorList>
            <person name="Wang X.X."/>
        </authorList>
    </citation>
    <scope>NUCLEOTIDE SEQUENCE [LARGE SCALE GENOMIC DNA]</scope>
    <source>
        <strain evidence="3 4">NBRC 12816</strain>
    </source>
</reference>
<protein>
    <recommendedName>
        <fullName evidence="5">Aromatic ring-opening dioxygenase LigA</fullName>
    </recommendedName>
</protein>
<evidence type="ECO:0000256" key="1">
    <source>
        <dbReference type="SAM" id="MobiDB-lite"/>
    </source>
</evidence>
<feature type="region of interest" description="Disordered" evidence="1">
    <location>
        <begin position="1"/>
        <end position="33"/>
    </location>
</feature>
<evidence type="ECO:0000313" key="3">
    <source>
        <dbReference type="EMBL" id="MDX2292385.1"/>
    </source>
</evidence>
<evidence type="ECO:0000313" key="4">
    <source>
        <dbReference type="Proteomes" id="UP001278571"/>
    </source>
</evidence>
<name>A0ABU4K3Q1_9ACTN</name>
<feature type="compositionally biased region" description="Low complexity" evidence="1">
    <location>
        <begin position="16"/>
        <end position="28"/>
    </location>
</feature>
<keyword evidence="2" id="KW-0812">Transmembrane</keyword>
<comment type="caution">
    <text evidence="3">The sequence shown here is derived from an EMBL/GenBank/DDBJ whole genome shotgun (WGS) entry which is preliminary data.</text>
</comment>
<evidence type="ECO:0008006" key="5">
    <source>
        <dbReference type="Google" id="ProtNLM"/>
    </source>
</evidence>
<sequence length="290" mass="31404">MTEPVTQDVAQDETQDAAQDAQATVAEAGAPAPKARKRGVGRVLLRVVLPTVVVLGLIGGGVTYTALTIDSADRTAPTRLWADPAKDAQAKDPAAGPSRGRTDTELSRLLLPLPEGYVFGPDVELYGNDGELGAAEAVALMKQYGKGLSGKKRRAFEKEVDKLGIQGIGVRSFTDPAHDVNVEFEVSRVKDKKQIKSSYRIRKDVFEFLEFPKGPKVTGHKNAVCYMAPADDSLDKKEREQELEEMICLGYDSEVSVTMTAVGTKPFDKARVAKLMAQQLDHIASPGEYV</sequence>
<keyword evidence="2" id="KW-1133">Transmembrane helix</keyword>
<organism evidence="3 4">
    <name type="scientific">Streptomyces roseolus</name>
    <dbReference type="NCBI Taxonomy" id="67358"/>
    <lineage>
        <taxon>Bacteria</taxon>
        <taxon>Bacillati</taxon>
        <taxon>Actinomycetota</taxon>
        <taxon>Actinomycetes</taxon>
        <taxon>Kitasatosporales</taxon>
        <taxon>Streptomycetaceae</taxon>
        <taxon>Streptomyces</taxon>
    </lineage>
</organism>
<dbReference type="EMBL" id="JAWJZF010000297">
    <property type="protein sequence ID" value="MDX2292385.1"/>
    <property type="molecule type" value="Genomic_DNA"/>
</dbReference>
<dbReference type="Proteomes" id="UP001278571">
    <property type="component" value="Unassembled WGS sequence"/>
</dbReference>
<feature type="region of interest" description="Disordered" evidence="1">
    <location>
        <begin position="80"/>
        <end position="103"/>
    </location>
</feature>
<proteinExistence type="predicted"/>
<keyword evidence="2" id="KW-0472">Membrane</keyword>